<name>A0A0P7C5Q6_9BACT</name>
<reference evidence="4 5" key="1">
    <citation type="submission" date="2015-07" db="EMBL/GenBank/DDBJ databases">
        <title>The draft genome sequence of Leadbetterella sp. JN14-9.</title>
        <authorList>
            <person name="Liu Y."/>
            <person name="Du J."/>
            <person name="Shao Z."/>
        </authorList>
    </citation>
    <scope>NUCLEOTIDE SEQUENCE [LARGE SCALE GENOMIC DNA]</scope>
    <source>
        <strain evidence="4 5">JN14-9</strain>
    </source>
</reference>
<feature type="domain" description="Carbamoyltransferase" evidence="2">
    <location>
        <begin position="100"/>
        <end position="309"/>
    </location>
</feature>
<dbReference type="CDD" id="cd24033">
    <property type="entry name" value="ASKHA_NBD_NodU_CmcH-like_N"/>
    <property type="match status" value="1"/>
</dbReference>
<organism evidence="4 5">
    <name type="scientific">Jiulongibacter sediminis</name>
    <dbReference type="NCBI Taxonomy" id="1605367"/>
    <lineage>
        <taxon>Bacteria</taxon>
        <taxon>Pseudomonadati</taxon>
        <taxon>Bacteroidota</taxon>
        <taxon>Cytophagia</taxon>
        <taxon>Cytophagales</taxon>
        <taxon>Leadbetterellaceae</taxon>
        <taxon>Jiulongibacter</taxon>
    </lineage>
</organism>
<dbReference type="EMBL" id="LGTQ01000005">
    <property type="protein sequence ID" value="KPM49657.1"/>
    <property type="molecule type" value="Genomic_DNA"/>
</dbReference>
<dbReference type="Gene3D" id="3.30.420.40">
    <property type="match status" value="1"/>
</dbReference>
<dbReference type="Proteomes" id="UP000050454">
    <property type="component" value="Unassembled WGS sequence"/>
</dbReference>
<dbReference type="GO" id="GO:0003824">
    <property type="term" value="F:catalytic activity"/>
    <property type="evidence" value="ECO:0007669"/>
    <property type="project" value="InterPro"/>
</dbReference>
<dbReference type="AlphaFoldDB" id="A0A0P7C5Q6"/>
<comment type="caution">
    <text evidence="4">The sequence shown here is derived from an EMBL/GenBank/DDBJ whole genome shotgun (WGS) entry which is preliminary data.</text>
</comment>
<dbReference type="STRING" id="1605367.AFM12_03435"/>
<dbReference type="OrthoDB" id="9780777at2"/>
<dbReference type="Gene3D" id="3.90.870.20">
    <property type="entry name" value="Carbamoyltransferase, C-terminal domain"/>
    <property type="match status" value="1"/>
</dbReference>
<dbReference type="PANTHER" id="PTHR34847">
    <property type="entry name" value="NODULATION PROTEIN U"/>
    <property type="match status" value="1"/>
</dbReference>
<evidence type="ECO:0008006" key="6">
    <source>
        <dbReference type="Google" id="ProtNLM"/>
    </source>
</evidence>
<feature type="domain" description="Carbamoyltransferase C-terminal" evidence="3">
    <location>
        <begin position="354"/>
        <end position="523"/>
    </location>
</feature>
<evidence type="ECO:0000259" key="2">
    <source>
        <dbReference type="Pfam" id="PF02543"/>
    </source>
</evidence>
<dbReference type="Pfam" id="PF16861">
    <property type="entry name" value="Carbam_trans_C"/>
    <property type="match status" value="1"/>
</dbReference>
<evidence type="ECO:0000256" key="1">
    <source>
        <dbReference type="ARBA" id="ARBA00006129"/>
    </source>
</evidence>
<keyword evidence="5" id="KW-1185">Reference proteome</keyword>
<dbReference type="RefSeq" id="WP_055143930.1">
    <property type="nucleotide sequence ID" value="NZ_JXSZ01000005.1"/>
</dbReference>
<dbReference type="InterPro" id="IPR051338">
    <property type="entry name" value="NodU/CmcH_Carbamoyltrnsfr"/>
</dbReference>
<dbReference type="InterPro" id="IPR003696">
    <property type="entry name" value="Carbtransf_dom"/>
</dbReference>
<dbReference type="Pfam" id="PF02543">
    <property type="entry name" value="Carbam_trans_N"/>
    <property type="match status" value="1"/>
</dbReference>
<dbReference type="SUPFAM" id="SSF53067">
    <property type="entry name" value="Actin-like ATPase domain"/>
    <property type="match status" value="1"/>
</dbReference>
<sequence>MANISFYGSHNAAVAVESDGHLITVIEIERFLSIKNAGYTQYLPSYTRPFLIRHLLEYIEEKHGILAFETCYYLNTDAYDEGKFTHYQEYIPAQKYVNCLHHLSHAACGFYQTDYEKALIVSFDGGGNDGYFNIYLARDRSGIDLLEKFDLDLGFPYMSFGDYLNDIQKEHALSIGNLVYPGKLMGLCSYGKLIENWLPRFEHYYRCKPDGSNYRKLLEELGEKINLTFDPQNRFVGQVAWDIAKTSQIAFENVFLEMVQPFLDHYPDFPLILVGGCALNILLNTRLKETLNRPVFVPPNPNDCGIAAGMILNHIKPEKAMDVTYAGIEILDKNTLMTYVEDKRGNQLNLTTLAKDLSDGKIVGVVRGPSEHGPRALGNRSILCNPAHPDMKEVLNANVKNREWFRPFAPVCRLEDVEKYFHFSGESRWMSFCPTVREEWRERLQAITHVDNTARVQTVTQKQNPWLYQLLGEFEKYSGIGVLLNTSFNINGKPLLSRYADAIIVFEQTHLDRLVLADYYFTK</sequence>
<protein>
    <recommendedName>
        <fullName evidence="6">Carbamoyltransferase</fullName>
    </recommendedName>
</protein>
<evidence type="ECO:0000313" key="4">
    <source>
        <dbReference type="EMBL" id="KPM49657.1"/>
    </source>
</evidence>
<dbReference type="PANTHER" id="PTHR34847:SF1">
    <property type="entry name" value="NODULATION PROTEIN U"/>
    <property type="match status" value="1"/>
</dbReference>
<comment type="similarity">
    <text evidence="1">Belongs to the NodU/CmcH family.</text>
</comment>
<dbReference type="InterPro" id="IPR043129">
    <property type="entry name" value="ATPase_NBD"/>
</dbReference>
<dbReference type="InterPro" id="IPR031730">
    <property type="entry name" value="Carbam_trans_C"/>
</dbReference>
<dbReference type="InterPro" id="IPR038152">
    <property type="entry name" value="Carbam_trans_C_sf"/>
</dbReference>
<accession>A0A0P7C5Q6</accession>
<proteinExistence type="inferred from homology"/>
<evidence type="ECO:0000259" key="3">
    <source>
        <dbReference type="Pfam" id="PF16861"/>
    </source>
</evidence>
<evidence type="ECO:0000313" key="5">
    <source>
        <dbReference type="Proteomes" id="UP000050454"/>
    </source>
</evidence>
<gene>
    <name evidence="4" type="ORF">AFM12_03435</name>
</gene>